<sequence length="294" mass="32533">VTTTEGSPAPYSGIEFKDGLVAIGTSDILFTEGSLINPIQFLGGERVRDLLTEFNNAKIRSVYGYKQKEIDQNHLLFTFANAGETTMNRILDYNIPEGNWTIHKSAQSFFVNVIGGFNDQKVPTMSELDDVITFDGDIVSNITVDSRAVLGSPSPFTLIGCRNSRVYKWNDGEFDGTNDSSGNINLNALSSRWNPFTKNGRKVACEKIGFLVDNDANASFTASVFKNTGSAAYQTKVISCDSDDDTVDKFWVWIFCDGEIGNFHRIQISHTARGNTPKIHAYMPYFAQAGRLDL</sequence>
<organism evidence="1">
    <name type="scientific">marine sediment metagenome</name>
    <dbReference type="NCBI Taxonomy" id="412755"/>
    <lineage>
        <taxon>unclassified sequences</taxon>
        <taxon>metagenomes</taxon>
        <taxon>ecological metagenomes</taxon>
    </lineage>
</organism>
<accession>A0A0F9HVI9</accession>
<dbReference type="AlphaFoldDB" id="A0A0F9HVI9"/>
<dbReference type="EMBL" id="LAZR01023255">
    <property type="protein sequence ID" value="KKL79137.1"/>
    <property type="molecule type" value="Genomic_DNA"/>
</dbReference>
<feature type="non-terminal residue" evidence="1">
    <location>
        <position position="1"/>
    </location>
</feature>
<comment type="caution">
    <text evidence="1">The sequence shown here is derived from an EMBL/GenBank/DDBJ whole genome shotgun (WGS) entry which is preliminary data.</text>
</comment>
<reference evidence="1" key="1">
    <citation type="journal article" date="2015" name="Nature">
        <title>Complex archaea that bridge the gap between prokaryotes and eukaryotes.</title>
        <authorList>
            <person name="Spang A."/>
            <person name="Saw J.H."/>
            <person name="Jorgensen S.L."/>
            <person name="Zaremba-Niedzwiedzka K."/>
            <person name="Martijn J."/>
            <person name="Lind A.E."/>
            <person name="van Eijk R."/>
            <person name="Schleper C."/>
            <person name="Guy L."/>
            <person name="Ettema T.J."/>
        </authorList>
    </citation>
    <scope>NUCLEOTIDE SEQUENCE</scope>
</reference>
<name>A0A0F9HVI9_9ZZZZ</name>
<protein>
    <submittedName>
        <fullName evidence="1">Uncharacterized protein</fullName>
    </submittedName>
</protein>
<evidence type="ECO:0000313" key="1">
    <source>
        <dbReference type="EMBL" id="KKL79137.1"/>
    </source>
</evidence>
<gene>
    <name evidence="1" type="ORF">LCGC14_2017830</name>
</gene>
<proteinExistence type="predicted"/>